<evidence type="ECO:0000313" key="2">
    <source>
        <dbReference type="EMBL" id="EEU34497.1"/>
    </source>
</evidence>
<keyword evidence="3" id="KW-1185">Reference proteome</keyword>
<dbReference type="KEGG" id="nhe:NECHADRAFT_55031"/>
<dbReference type="RefSeq" id="XP_003040210.1">
    <property type="nucleotide sequence ID" value="XM_003040164.1"/>
</dbReference>
<feature type="domain" description="HAT C-terminal dimerisation" evidence="1">
    <location>
        <begin position="4"/>
        <end position="76"/>
    </location>
</feature>
<dbReference type="OrthoDB" id="5078122at2759"/>
<gene>
    <name evidence="2" type="ORF">NECHADRAFT_55031</name>
</gene>
<dbReference type="OMA" id="MAIDYLM"/>
<name>C7ZNA3_FUSV7</name>
<proteinExistence type="predicted"/>
<dbReference type="eggNOG" id="KOG1121">
    <property type="taxonomic scope" value="Eukaryota"/>
</dbReference>
<dbReference type="InterPro" id="IPR008906">
    <property type="entry name" value="HATC_C_dom"/>
</dbReference>
<dbReference type="InterPro" id="IPR012337">
    <property type="entry name" value="RNaseH-like_sf"/>
</dbReference>
<sequence length="76" mass="8546">MGSELERYLRLEPQETEDLVEWWMAHQGLFSVLSQLALDILAIPAMVTDCEGSFGLTKLTLTSQRLSMSAETLETL</sequence>
<organism evidence="2 3">
    <name type="scientific">Fusarium vanettenii (strain ATCC MYA-4622 / CBS 123669 / FGSC 9596 / NRRL 45880 / 77-13-4)</name>
    <name type="common">Fusarium solani subsp. pisi</name>
    <dbReference type="NCBI Taxonomy" id="660122"/>
    <lineage>
        <taxon>Eukaryota</taxon>
        <taxon>Fungi</taxon>
        <taxon>Dikarya</taxon>
        <taxon>Ascomycota</taxon>
        <taxon>Pezizomycotina</taxon>
        <taxon>Sordariomycetes</taxon>
        <taxon>Hypocreomycetidae</taxon>
        <taxon>Hypocreales</taxon>
        <taxon>Nectriaceae</taxon>
        <taxon>Fusarium</taxon>
        <taxon>Fusarium solani species complex</taxon>
        <taxon>Fusarium vanettenii</taxon>
    </lineage>
</organism>
<dbReference type="GeneID" id="9678024"/>
<dbReference type="SUPFAM" id="SSF53098">
    <property type="entry name" value="Ribonuclease H-like"/>
    <property type="match status" value="1"/>
</dbReference>
<dbReference type="Proteomes" id="UP000005206">
    <property type="component" value="Chromosome 13"/>
</dbReference>
<dbReference type="HOGENOM" id="CLU_009123_17_3_1"/>
<evidence type="ECO:0000259" key="1">
    <source>
        <dbReference type="Pfam" id="PF05699"/>
    </source>
</evidence>
<dbReference type="EMBL" id="GG698965">
    <property type="protein sequence ID" value="EEU34497.1"/>
    <property type="molecule type" value="Genomic_DNA"/>
</dbReference>
<accession>C7ZNA3</accession>
<evidence type="ECO:0000313" key="3">
    <source>
        <dbReference type="Proteomes" id="UP000005206"/>
    </source>
</evidence>
<reference evidence="2 3" key="1">
    <citation type="journal article" date="2009" name="PLoS Genet.">
        <title>The genome of Nectria haematococca: contribution of supernumerary chromosomes to gene expansion.</title>
        <authorList>
            <person name="Coleman J.J."/>
            <person name="Rounsley S.D."/>
            <person name="Rodriguez-Carres M."/>
            <person name="Kuo A."/>
            <person name="Wasmann C.C."/>
            <person name="Grimwood J."/>
            <person name="Schmutz J."/>
            <person name="Taga M."/>
            <person name="White G.J."/>
            <person name="Zhou S."/>
            <person name="Schwartz D.C."/>
            <person name="Freitag M."/>
            <person name="Ma L.J."/>
            <person name="Danchin E.G."/>
            <person name="Henrissat B."/>
            <person name="Coutinho P.M."/>
            <person name="Nelson D.R."/>
            <person name="Straney D."/>
            <person name="Napoli C.A."/>
            <person name="Barker B.M."/>
            <person name="Gribskov M."/>
            <person name="Rep M."/>
            <person name="Kroken S."/>
            <person name="Molnar I."/>
            <person name="Rensing C."/>
            <person name="Kennell J.C."/>
            <person name="Zamora J."/>
            <person name="Farman M.L."/>
            <person name="Selker E.U."/>
            <person name="Salamov A."/>
            <person name="Shapiro H."/>
            <person name="Pangilinan J."/>
            <person name="Lindquist E."/>
            <person name="Lamers C."/>
            <person name="Grigoriev I.V."/>
            <person name="Geiser D.M."/>
            <person name="Covert S.F."/>
            <person name="Temporini E."/>
            <person name="Vanetten H.D."/>
        </authorList>
    </citation>
    <scope>NUCLEOTIDE SEQUENCE [LARGE SCALE GENOMIC DNA]</scope>
    <source>
        <strain evidence="3">ATCC MYA-4622 / CBS 123669 / FGSC 9596 / NRRL 45880 / 77-13-4</strain>
    </source>
</reference>
<protein>
    <recommendedName>
        <fullName evidence="1">HAT C-terminal dimerisation domain-containing protein</fullName>
    </recommendedName>
</protein>
<dbReference type="GO" id="GO:0046983">
    <property type="term" value="F:protein dimerization activity"/>
    <property type="evidence" value="ECO:0007669"/>
    <property type="project" value="InterPro"/>
</dbReference>
<dbReference type="Pfam" id="PF05699">
    <property type="entry name" value="Dimer_Tnp_hAT"/>
    <property type="match status" value="1"/>
</dbReference>
<dbReference type="VEuPathDB" id="FungiDB:NECHADRAFT_55031"/>
<dbReference type="InParanoid" id="C7ZNA3"/>
<dbReference type="AlphaFoldDB" id="C7ZNA3"/>